<evidence type="ECO:0000313" key="4">
    <source>
        <dbReference type="EMBL" id="KAH7987056.1"/>
    </source>
</evidence>
<feature type="domain" description="CCHC-type" evidence="3">
    <location>
        <begin position="19"/>
        <end position="32"/>
    </location>
</feature>
<reference evidence="4" key="1">
    <citation type="journal article" date="2020" name="Cell">
        <title>Large-Scale Comparative Analyses of Tick Genomes Elucidate Their Genetic Diversity and Vector Capacities.</title>
        <authorList>
            <consortium name="Tick Genome and Microbiome Consortium (TIGMIC)"/>
            <person name="Jia N."/>
            <person name="Wang J."/>
            <person name="Shi W."/>
            <person name="Du L."/>
            <person name="Sun Y."/>
            <person name="Zhan W."/>
            <person name="Jiang J.F."/>
            <person name="Wang Q."/>
            <person name="Zhang B."/>
            <person name="Ji P."/>
            <person name="Bell-Sakyi L."/>
            <person name="Cui X.M."/>
            <person name="Yuan T.T."/>
            <person name="Jiang B.G."/>
            <person name="Yang W.F."/>
            <person name="Lam T.T."/>
            <person name="Chang Q.C."/>
            <person name="Ding S.J."/>
            <person name="Wang X.J."/>
            <person name="Zhu J.G."/>
            <person name="Ruan X.D."/>
            <person name="Zhao L."/>
            <person name="Wei J.T."/>
            <person name="Ye R.Z."/>
            <person name="Que T.C."/>
            <person name="Du C.H."/>
            <person name="Zhou Y.H."/>
            <person name="Cheng J.X."/>
            <person name="Dai P.F."/>
            <person name="Guo W.B."/>
            <person name="Han X.H."/>
            <person name="Huang E.J."/>
            <person name="Li L.F."/>
            <person name="Wei W."/>
            <person name="Gao Y.C."/>
            <person name="Liu J.Z."/>
            <person name="Shao H.Z."/>
            <person name="Wang X."/>
            <person name="Wang C.C."/>
            <person name="Yang T.C."/>
            <person name="Huo Q.B."/>
            <person name="Li W."/>
            <person name="Chen H.Y."/>
            <person name="Chen S.E."/>
            <person name="Zhou L.G."/>
            <person name="Ni X.B."/>
            <person name="Tian J.H."/>
            <person name="Sheng Y."/>
            <person name="Liu T."/>
            <person name="Pan Y.S."/>
            <person name="Xia L.Y."/>
            <person name="Li J."/>
            <person name="Zhao F."/>
            <person name="Cao W.C."/>
        </authorList>
    </citation>
    <scope>NUCLEOTIDE SEQUENCE</scope>
    <source>
        <strain evidence="4">Rmic-2018</strain>
    </source>
</reference>
<evidence type="ECO:0000313" key="5">
    <source>
        <dbReference type="Proteomes" id="UP000821866"/>
    </source>
</evidence>
<keyword evidence="1" id="KW-0863">Zinc-finger</keyword>
<dbReference type="EMBL" id="JABSTU010000793">
    <property type="protein sequence ID" value="KAH7987056.1"/>
    <property type="molecule type" value="Genomic_DNA"/>
</dbReference>
<protein>
    <recommendedName>
        <fullName evidence="3">CCHC-type domain-containing protein</fullName>
    </recommendedName>
</protein>
<feature type="compositionally biased region" description="Basic and acidic residues" evidence="2">
    <location>
        <begin position="112"/>
        <end position="125"/>
    </location>
</feature>
<evidence type="ECO:0000259" key="3">
    <source>
        <dbReference type="PROSITE" id="PS50158"/>
    </source>
</evidence>
<dbReference type="AlphaFoldDB" id="A0A9J6D2R5"/>
<keyword evidence="1" id="KW-0479">Metal-binding</keyword>
<reference evidence="4" key="2">
    <citation type="submission" date="2021-09" db="EMBL/GenBank/DDBJ databases">
        <authorList>
            <person name="Jia N."/>
            <person name="Wang J."/>
            <person name="Shi W."/>
            <person name="Du L."/>
            <person name="Sun Y."/>
            <person name="Zhan W."/>
            <person name="Jiang J."/>
            <person name="Wang Q."/>
            <person name="Zhang B."/>
            <person name="Ji P."/>
            <person name="Sakyi L.B."/>
            <person name="Cui X."/>
            <person name="Yuan T."/>
            <person name="Jiang B."/>
            <person name="Yang W."/>
            <person name="Lam T.T.-Y."/>
            <person name="Chang Q."/>
            <person name="Ding S."/>
            <person name="Wang X."/>
            <person name="Zhu J."/>
            <person name="Ruan X."/>
            <person name="Zhao L."/>
            <person name="Wei J."/>
            <person name="Que T."/>
            <person name="Du C."/>
            <person name="Cheng J."/>
            <person name="Dai P."/>
            <person name="Han X."/>
            <person name="Huang E."/>
            <person name="Gao Y."/>
            <person name="Liu J."/>
            <person name="Shao H."/>
            <person name="Ye R."/>
            <person name="Li L."/>
            <person name="Wei W."/>
            <person name="Wang X."/>
            <person name="Wang C."/>
            <person name="Huo Q."/>
            <person name="Li W."/>
            <person name="Guo W."/>
            <person name="Chen H."/>
            <person name="Chen S."/>
            <person name="Zhou L."/>
            <person name="Zhou L."/>
            <person name="Ni X."/>
            <person name="Tian J."/>
            <person name="Zhou Y."/>
            <person name="Sheng Y."/>
            <person name="Liu T."/>
            <person name="Pan Y."/>
            <person name="Xia L."/>
            <person name="Li J."/>
            <person name="Zhao F."/>
            <person name="Cao W."/>
        </authorList>
    </citation>
    <scope>NUCLEOTIDE SEQUENCE</scope>
    <source>
        <strain evidence="4">Rmic-2018</strain>
        <tissue evidence="4">Larvae</tissue>
    </source>
</reference>
<feature type="compositionally biased region" description="Polar residues" evidence="2">
    <location>
        <begin position="143"/>
        <end position="155"/>
    </location>
</feature>
<dbReference type="Proteomes" id="UP000821866">
    <property type="component" value="Unassembled WGS sequence"/>
</dbReference>
<proteinExistence type="predicted"/>
<dbReference type="SUPFAM" id="SSF57756">
    <property type="entry name" value="Retrovirus zinc finger-like domains"/>
    <property type="match status" value="1"/>
</dbReference>
<keyword evidence="1" id="KW-0862">Zinc</keyword>
<organism evidence="4 5">
    <name type="scientific">Rhipicephalus microplus</name>
    <name type="common">Cattle tick</name>
    <name type="synonym">Boophilus microplus</name>
    <dbReference type="NCBI Taxonomy" id="6941"/>
    <lineage>
        <taxon>Eukaryota</taxon>
        <taxon>Metazoa</taxon>
        <taxon>Ecdysozoa</taxon>
        <taxon>Arthropoda</taxon>
        <taxon>Chelicerata</taxon>
        <taxon>Arachnida</taxon>
        <taxon>Acari</taxon>
        <taxon>Parasitiformes</taxon>
        <taxon>Ixodida</taxon>
        <taxon>Ixodoidea</taxon>
        <taxon>Ixodidae</taxon>
        <taxon>Rhipicephalinae</taxon>
        <taxon>Rhipicephalus</taxon>
        <taxon>Boophilus</taxon>
    </lineage>
</organism>
<dbReference type="InterPro" id="IPR036875">
    <property type="entry name" value="Znf_CCHC_sf"/>
</dbReference>
<dbReference type="InterPro" id="IPR001878">
    <property type="entry name" value="Znf_CCHC"/>
</dbReference>
<evidence type="ECO:0000256" key="1">
    <source>
        <dbReference type="PROSITE-ProRule" id="PRU00047"/>
    </source>
</evidence>
<dbReference type="Gene3D" id="4.10.60.10">
    <property type="entry name" value="Zinc finger, CCHC-type"/>
    <property type="match status" value="1"/>
</dbReference>
<dbReference type="GO" id="GO:0003676">
    <property type="term" value="F:nucleic acid binding"/>
    <property type="evidence" value="ECO:0007669"/>
    <property type="project" value="InterPro"/>
</dbReference>
<keyword evidence="5" id="KW-1185">Reference proteome</keyword>
<gene>
    <name evidence="4" type="ORF">HPB51_026569</name>
</gene>
<feature type="compositionally biased region" description="Low complexity" evidence="2">
    <location>
        <begin position="73"/>
        <end position="84"/>
    </location>
</feature>
<dbReference type="PROSITE" id="PS50158">
    <property type="entry name" value="ZF_CCHC"/>
    <property type="match status" value="1"/>
</dbReference>
<sequence length="155" mass="16685">MTVQGHRILCDYRSVTKVCSRCSQEGHLGKDCHTPRCARCEAFGHDTNGCSAQCRRCSGEHATADCLQPRSYTAAASATPATRRMTQAATADETRAQTTASQNEAEEAQAGRADDIRAEATDKDWSSWPDDSSFGLLEEKDTSSSAETESQSVGS</sequence>
<accession>A0A9J6D2R5</accession>
<dbReference type="GO" id="GO:0008270">
    <property type="term" value="F:zinc ion binding"/>
    <property type="evidence" value="ECO:0007669"/>
    <property type="project" value="UniProtKB-KW"/>
</dbReference>
<name>A0A9J6D2R5_RHIMP</name>
<feature type="region of interest" description="Disordered" evidence="2">
    <location>
        <begin position="73"/>
        <end position="155"/>
    </location>
</feature>
<comment type="caution">
    <text evidence="4">The sequence shown here is derived from an EMBL/GenBank/DDBJ whole genome shotgun (WGS) entry which is preliminary data.</text>
</comment>
<evidence type="ECO:0000256" key="2">
    <source>
        <dbReference type="SAM" id="MobiDB-lite"/>
    </source>
</evidence>